<sequence length="266" mass="29638">MNNWTQGDIDTGEINIHYYRTGHGDLPPLVLCHVFSDNGLCWTRVAEALASQFDIIMMDARNHGLSGHGSANLQDMSDDLATVIQALNLNQPAVLGHSMGASMVADLAARYPARVSRILLEDPPWTKHQGAVRDKDVAQRREGFRQYLTSLNNKTEAQIIAFGKQQNPTWHADELPAWAASKKQVSELAMEGLTLGNWSETVAQIQCPAWLIYADGERDGIVKHDIAQQVAAMNNHFTLRHIEDAGHNTRREQFDRYMSAVVEGLL</sequence>
<gene>
    <name evidence="2" type="ORF">HQ497_05780</name>
</gene>
<keyword evidence="2" id="KW-0378">Hydrolase</keyword>
<dbReference type="SUPFAM" id="SSF53474">
    <property type="entry name" value="alpha/beta-Hydrolases"/>
    <property type="match status" value="1"/>
</dbReference>
<evidence type="ECO:0000259" key="1">
    <source>
        <dbReference type="Pfam" id="PF00561"/>
    </source>
</evidence>
<name>A0A973A8M1_9GAMM</name>
<reference evidence="2" key="1">
    <citation type="submission" date="2020-05" db="EMBL/GenBank/DDBJ databases">
        <title>Sulfur intermediates as new biogeochemical hubs in an aquatic model microbial ecosystem.</title>
        <authorList>
            <person name="Vigneron A."/>
        </authorList>
    </citation>
    <scope>NUCLEOTIDE SEQUENCE</scope>
    <source>
        <strain evidence="2">Bin.250</strain>
    </source>
</reference>
<evidence type="ECO:0000313" key="2">
    <source>
        <dbReference type="EMBL" id="NQV64858.1"/>
    </source>
</evidence>
<dbReference type="InterPro" id="IPR000073">
    <property type="entry name" value="AB_hydrolase_1"/>
</dbReference>
<dbReference type="Pfam" id="PF00561">
    <property type="entry name" value="Abhydrolase_1"/>
    <property type="match status" value="1"/>
</dbReference>
<comment type="caution">
    <text evidence="2">The sequence shown here is derived from an EMBL/GenBank/DDBJ whole genome shotgun (WGS) entry which is preliminary data.</text>
</comment>
<proteinExistence type="predicted"/>
<protein>
    <submittedName>
        <fullName evidence="2">Alpha/beta hydrolase</fullName>
    </submittedName>
</protein>
<dbReference type="EMBL" id="JABMOJ010000215">
    <property type="protein sequence ID" value="NQV64858.1"/>
    <property type="molecule type" value="Genomic_DNA"/>
</dbReference>
<dbReference type="GO" id="GO:0016787">
    <property type="term" value="F:hydrolase activity"/>
    <property type="evidence" value="ECO:0007669"/>
    <property type="project" value="UniProtKB-KW"/>
</dbReference>
<dbReference type="InterPro" id="IPR029058">
    <property type="entry name" value="AB_hydrolase_fold"/>
</dbReference>
<accession>A0A973A8M1</accession>
<organism evidence="2 3">
    <name type="scientific">SAR86 cluster bacterium</name>
    <dbReference type="NCBI Taxonomy" id="2030880"/>
    <lineage>
        <taxon>Bacteria</taxon>
        <taxon>Pseudomonadati</taxon>
        <taxon>Pseudomonadota</taxon>
        <taxon>Gammaproteobacteria</taxon>
        <taxon>SAR86 cluster</taxon>
    </lineage>
</organism>
<dbReference type="InterPro" id="IPR050266">
    <property type="entry name" value="AB_hydrolase_sf"/>
</dbReference>
<dbReference type="Proteomes" id="UP000754644">
    <property type="component" value="Unassembled WGS sequence"/>
</dbReference>
<dbReference type="Gene3D" id="3.40.50.1820">
    <property type="entry name" value="alpha/beta hydrolase"/>
    <property type="match status" value="1"/>
</dbReference>
<dbReference type="AlphaFoldDB" id="A0A973A8M1"/>
<dbReference type="PANTHER" id="PTHR43798">
    <property type="entry name" value="MONOACYLGLYCEROL LIPASE"/>
    <property type="match status" value="1"/>
</dbReference>
<evidence type="ECO:0000313" key="3">
    <source>
        <dbReference type="Proteomes" id="UP000754644"/>
    </source>
</evidence>
<feature type="domain" description="AB hydrolase-1" evidence="1">
    <location>
        <begin position="27"/>
        <end position="248"/>
    </location>
</feature>